<dbReference type="RefSeq" id="WP_146537186.1">
    <property type="nucleotide sequence ID" value="NZ_SJPX01000006.1"/>
</dbReference>
<dbReference type="PIRSF" id="PIRSF005624">
    <property type="entry name" value="Ni-bind_GTPase"/>
    <property type="match status" value="1"/>
</dbReference>
<evidence type="ECO:0000256" key="2">
    <source>
        <dbReference type="ARBA" id="ARBA00022596"/>
    </source>
</evidence>
<keyword evidence="4" id="KW-0547">Nucleotide-binding</keyword>
<dbReference type="NCBIfam" id="TIGR00073">
    <property type="entry name" value="hypB"/>
    <property type="match status" value="1"/>
</dbReference>
<organism evidence="9 10">
    <name type="scientific">Rubripirellula reticaptiva</name>
    <dbReference type="NCBI Taxonomy" id="2528013"/>
    <lineage>
        <taxon>Bacteria</taxon>
        <taxon>Pseudomonadati</taxon>
        <taxon>Planctomycetota</taxon>
        <taxon>Planctomycetia</taxon>
        <taxon>Pirellulales</taxon>
        <taxon>Pirellulaceae</taxon>
        <taxon>Rubripirellula</taxon>
    </lineage>
</organism>
<evidence type="ECO:0000256" key="6">
    <source>
        <dbReference type="ARBA" id="ARBA00022833"/>
    </source>
</evidence>
<dbReference type="PANTHER" id="PTHR30134:SF2">
    <property type="entry name" value="HYDROGENASE MATURATION FACTOR HYPB"/>
    <property type="match status" value="1"/>
</dbReference>
<keyword evidence="6" id="KW-0862">Zinc</keyword>
<keyword evidence="5" id="KW-0378">Hydrolase</keyword>
<name>A0A5C6EAF9_9BACT</name>
<comment type="similarity">
    <text evidence="1">Belongs to the SIMIBI class G3E GTPase family. HypB/HupM subfamily.</text>
</comment>
<dbReference type="GO" id="GO:0051604">
    <property type="term" value="P:protein maturation"/>
    <property type="evidence" value="ECO:0007669"/>
    <property type="project" value="InterPro"/>
</dbReference>
<dbReference type="InterPro" id="IPR027417">
    <property type="entry name" value="P-loop_NTPase"/>
</dbReference>
<dbReference type="InterPro" id="IPR004392">
    <property type="entry name" value="Hyd_mat_HypB"/>
</dbReference>
<keyword evidence="10" id="KW-1185">Reference proteome</keyword>
<protein>
    <submittedName>
        <fullName evidence="9">Hydrogenase isoenzymes nickel incorporation protein HypB</fullName>
    </submittedName>
</protein>
<evidence type="ECO:0000259" key="8">
    <source>
        <dbReference type="Pfam" id="PF02492"/>
    </source>
</evidence>
<dbReference type="Proteomes" id="UP000317977">
    <property type="component" value="Unassembled WGS sequence"/>
</dbReference>
<keyword evidence="2" id="KW-0533">Nickel</keyword>
<reference evidence="9 10" key="1">
    <citation type="submission" date="2019-02" db="EMBL/GenBank/DDBJ databases">
        <title>Deep-cultivation of Planctomycetes and their phenomic and genomic characterization uncovers novel biology.</title>
        <authorList>
            <person name="Wiegand S."/>
            <person name="Jogler M."/>
            <person name="Boedeker C."/>
            <person name="Pinto D."/>
            <person name="Vollmers J."/>
            <person name="Rivas-Marin E."/>
            <person name="Kohn T."/>
            <person name="Peeters S.H."/>
            <person name="Heuer A."/>
            <person name="Rast P."/>
            <person name="Oberbeckmann S."/>
            <person name="Bunk B."/>
            <person name="Jeske O."/>
            <person name="Meyerdierks A."/>
            <person name="Storesund J.E."/>
            <person name="Kallscheuer N."/>
            <person name="Luecker S."/>
            <person name="Lage O.M."/>
            <person name="Pohl T."/>
            <person name="Merkel B.J."/>
            <person name="Hornburger P."/>
            <person name="Mueller R.-W."/>
            <person name="Bruemmer F."/>
            <person name="Labrenz M."/>
            <person name="Spormann A.M."/>
            <person name="Op Den Camp H."/>
            <person name="Overmann J."/>
            <person name="Amann R."/>
            <person name="Jetten M.S.M."/>
            <person name="Mascher T."/>
            <person name="Medema M.H."/>
            <person name="Devos D.P."/>
            <person name="Kaster A.-K."/>
            <person name="Ovreas L."/>
            <person name="Rohde M."/>
            <person name="Galperin M.Y."/>
            <person name="Jogler C."/>
        </authorList>
    </citation>
    <scope>NUCLEOTIDE SEQUENCE [LARGE SCALE GENOMIC DNA]</scope>
    <source>
        <strain evidence="9 10">Poly59</strain>
    </source>
</reference>
<evidence type="ECO:0000313" key="9">
    <source>
        <dbReference type="EMBL" id="TWU46703.1"/>
    </source>
</evidence>
<keyword evidence="7" id="KW-0342">GTP-binding</keyword>
<evidence type="ECO:0000256" key="5">
    <source>
        <dbReference type="ARBA" id="ARBA00022801"/>
    </source>
</evidence>
<dbReference type="OrthoDB" id="9802035at2"/>
<dbReference type="InterPro" id="IPR003495">
    <property type="entry name" value="CobW/HypB/UreG_nucleotide-bd"/>
</dbReference>
<dbReference type="EMBL" id="SJPX01000006">
    <property type="protein sequence ID" value="TWU46703.1"/>
    <property type="molecule type" value="Genomic_DNA"/>
</dbReference>
<dbReference type="Gene3D" id="3.40.50.300">
    <property type="entry name" value="P-loop containing nucleotide triphosphate hydrolases"/>
    <property type="match status" value="1"/>
</dbReference>
<comment type="caution">
    <text evidence="9">The sequence shown here is derived from an EMBL/GenBank/DDBJ whole genome shotgun (WGS) entry which is preliminary data.</text>
</comment>
<evidence type="ECO:0000313" key="10">
    <source>
        <dbReference type="Proteomes" id="UP000317977"/>
    </source>
</evidence>
<accession>A0A5C6EAF9</accession>
<dbReference type="GO" id="GO:0008270">
    <property type="term" value="F:zinc ion binding"/>
    <property type="evidence" value="ECO:0007669"/>
    <property type="project" value="TreeGrafter"/>
</dbReference>
<dbReference type="GO" id="GO:0016151">
    <property type="term" value="F:nickel cation binding"/>
    <property type="evidence" value="ECO:0007669"/>
    <property type="project" value="InterPro"/>
</dbReference>
<evidence type="ECO:0000256" key="7">
    <source>
        <dbReference type="ARBA" id="ARBA00023134"/>
    </source>
</evidence>
<proteinExistence type="inferred from homology"/>
<dbReference type="AlphaFoldDB" id="A0A5C6EAF9"/>
<evidence type="ECO:0000256" key="4">
    <source>
        <dbReference type="ARBA" id="ARBA00022741"/>
    </source>
</evidence>
<feature type="domain" description="CobW/HypB/UreG nucleotide-binding" evidence="8">
    <location>
        <begin position="34"/>
        <end position="194"/>
    </location>
</feature>
<dbReference type="Pfam" id="PF02492">
    <property type="entry name" value="cobW"/>
    <property type="match status" value="1"/>
</dbReference>
<gene>
    <name evidence="9" type="primary">hypB</name>
    <name evidence="9" type="ORF">Poly59_56760</name>
</gene>
<dbReference type="GO" id="GO:0005525">
    <property type="term" value="F:GTP binding"/>
    <property type="evidence" value="ECO:0007669"/>
    <property type="project" value="UniProtKB-KW"/>
</dbReference>
<keyword evidence="3" id="KW-0479">Metal-binding</keyword>
<dbReference type="SUPFAM" id="SSF52540">
    <property type="entry name" value="P-loop containing nucleoside triphosphate hydrolases"/>
    <property type="match status" value="1"/>
</dbReference>
<dbReference type="GO" id="GO:0003924">
    <property type="term" value="F:GTPase activity"/>
    <property type="evidence" value="ECO:0007669"/>
    <property type="project" value="InterPro"/>
</dbReference>
<sequence>MPNRTIVVQRDIQAERREAAAKLRDHFTRQGTLVVNLVSSPGAGKTSLLEATCRHWGDQWNVAVLVGDLATDRDAERLRPYVPVQQLTTGGACHLELSLVEHGLAKLPQQKFDFLFIENIGNLVCPASHDLAEHLRVVLLSTTEGDDKPGKYPKMFRTSDVMVVTKTDLLPYVPFCVGRVADDARLIRDDIQVLELSSLQNVGVDIWCKLLESERAKLVGEGGTP</sequence>
<evidence type="ECO:0000256" key="3">
    <source>
        <dbReference type="ARBA" id="ARBA00022723"/>
    </source>
</evidence>
<dbReference type="PANTHER" id="PTHR30134">
    <property type="entry name" value="HYDROGENASE PROTEIN ASSEMBLY PROTEIN, NICKEL CHAPERONE"/>
    <property type="match status" value="1"/>
</dbReference>
<evidence type="ECO:0000256" key="1">
    <source>
        <dbReference type="ARBA" id="ARBA00006211"/>
    </source>
</evidence>